<dbReference type="InterPro" id="IPR004908">
    <property type="entry name" value="ATPase_V1-cplx_hsu"/>
</dbReference>
<dbReference type="InterPro" id="IPR011989">
    <property type="entry name" value="ARM-like"/>
</dbReference>
<dbReference type="EMBL" id="WSZM01000058">
    <property type="protein sequence ID" value="KAF4044918.1"/>
    <property type="molecule type" value="Genomic_DNA"/>
</dbReference>
<name>A0A833T7Q4_PHYIN</name>
<evidence type="ECO:0000256" key="3">
    <source>
        <dbReference type="ARBA" id="ARBA00022781"/>
    </source>
</evidence>
<keyword evidence="8" id="KW-1185">Reference proteome</keyword>
<sequence>MDSKGHVAINMTGSGSLDVALAREEALHRFRDINWATYTRAGGFSLEKAEITALMDLEGTIKPGADDTTNVRAVDEFMSDAGPLVGSALLKLVKNVTEPTVLKYCLARMEELLPDGLRLHKRMVYFVPEGSTVDAAPFLRMIRNDTGYLQYAASHLLALFLTIRPRQEDAEALCQWEIQALKTGALPTSTNDSTRANVTRAAVASLMVLLRNEKLRVVFVKLGGVLPVVDLLESSQNRAQLAYELTFILWTLAFCDEAMEKFVAAKALDAIVQQVAAAPREKVVRVALEALQNLLGKLSGFFNERMIDSGLLKTLNNMRERKWADEDIAKGIQAIRDVLIREYKELNTMERYEKELRTGTLNWGLLHTDKFWKDNFMTFENKDFELIRLLIDLLESDEPKTVAVALFDLGEFVRFYPNGKHIAKRLGAKKMTMKLMTHENAEVQKQALQCISKMMVNKWEFVK</sequence>
<protein>
    <recommendedName>
        <fullName evidence="5">V-type proton ATPase subunit H</fullName>
    </recommendedName>
</protein>
<dbReference type="InterPro" id="IPR000225">
    <property type="entry name" value="Armadillo"/>
</dbReference>
<dbReference type="GO" id="GO:0000221">
    <property type="term" value="C:vacuolar proton-transporting V-type ATPase, V1 domain"/>
    <property type="evidence" value="ECO:0007669"/>
    <property type="project" value="UniProtKB-UniRule"/>
</dbReference>
<comment type="function">
    <text evidence="5">Subunit of the V1 complex of vacuolar(H+)-ATPase (V-ATPase), a multisubunit enzyme composed of a peripheral complex (V1) that hydrolyzes ATP and a membrane integral complex (V0) that translocates protons. V-ATPase is responsible for acidifying and maintaining the pH of intracellular compartments.</text>
</comment>
<dbReference type="InterPro" id="IPR011987">
    <property type="entry name" value="ATPase_V1-cplx_hsu_C"/>
</dbReference>
<organism evidence="7 8">
    <name type="scientific">Phytophthora infestans</name>
    <name type="common">Potato late blight agent</name>
    <name type="synonym">Botrytis infestans</name>
    <dbReference type="NCBI Taxonomy" id="4787"/>
    <lineage>
        <taxon>Eukaryota</taxon>
        <taxon>Sar</taxon>
        <taxon>Stramenopiles</taxon>
        <taxon>Oomycota</taxon>
        <taxon>Peronosporomycetes</taxon>
        <taxon>Peronosporales</taxon>
        <taxon>Peronosporaceae</taxon>
        <taxon>Phytophthora</taxon>
    </lineage>
</organism>
<reference evidence="7" key="1">
    <citation type="submission" date="2020-04" db="EMBL/GenBank/DDBJ databases">
        <title>Hybrid Assembly of Korean Phytophthora infestans isolates.</title>
        <authorList>
            <person name="Prokchorchik M."/>
            <person name="Lee Y."/>
            <person name="Seo J."/>
            <person name="Cho J.-H."/>
            <person name="Park Y.-E."/>
            <person name="Jang D.-C."/>
            <person name="Im J.-S."/>
            <person name="Choi J.-G."/>
            <person name="Park H.-J."/>
            <person name="Lee G.-B."/>
            <person name="Lee Y.-G."/>
            <person name="Hong S.-Y."/>
            <person name="Cho K."/>
            <person name="Sohn K.H."/>
        </authorList>
    </citation>
    <scope>NUCLEOTIDE SEQUENCE</scope>
    <source>
        <strain evidence="7">KR_1_A1</strain>
    </source>
</reference>
<feature type="domain" description="ATPase V1 complex subunit H C-terminal" evidence="6">
    <location>
        <begin position="346"/>
        <end position="459"/>
    </location>
</feature>
<comment type="caution">
    <text evidence="7">The sequence shown here is derived from an EMBL/GenBank/DDBJ whole genome shotgun (WGS) entry which is preliminary data.</text>
</comment>
<dbReference type="Pfam" id="PF03224">
    <property type="entry name" value="V-ATPase_H_N"/>
    <property type="match status" value="1"/>
</dbReference>
<evidence type="ECO:0000313" key="8">
    <source>
        <dbReference type="Proteomes" id="UP000602510"/>
    </source>
</evidence>
<evidence type="ECO:0000256" key="4">
    <source>
        <dbReference type="ARBA" id="ARBA00023065"/>
    </source>
</evidence>
<dbReference type="Pfam" id="PF11698">
    <property type="entry name" value="V-ATPase_H_C"/>
    <property type="match status" value="1"/>
</dbReference>
<evidence type="ECO:0000256" key="5">
    <source>
        <dbReference type="PIRNR" id="PIRNR032184"/>
    </source>
</evidence>
<evidence type="ECO:0000313" key="7">
    <source>
        <dbReference type="EMBL" id="KAF4044918.1"/>
    </source>
</evidence>
<dbReference type="PANTHER" id="PTHR10698">
    <property type="entry name" value="V-TYPE PROTON ATPASE SUBUNIT H"/>
    <property type="match status" value="1"/>
</dbReference>
<gene>
    <name evidence="7" type="ORF">GN244_ATG02836</name>
</gene>
<keyword evidence="4 5" id="KW-0406">Ion transport</keyword>
<dbReference type="AlphaFoldDB" id="A0A833T7Q4"/>
<dbReference type="Gene3D" id="1.25.10.10">
    <property type="entry name" value="Leucine-rich Repeat Variant"/>
    <property type="match status" value="1"/>
</dbReference>
<comment type="similarity">
    <text evidence="1 5">Belongs to the V-ATPase H subunit family.</text>
</comment>
<dbReference type="GO" id="GO:0046961">
    <property type="term" value="F:proton-transporting ATPase activity, rotational mechanism"/>
    <property type="evidence" value="ECO:0007669"/>
    <property type="project" value="UniProtKB-UniRule"/>
</dbReference>
<dbReference type="PANTHER" id="PTHR10698:SF0">
    <property type="entry name" value="V-TYPE PROTON ATPASE SUBUNIT H"/>
    <property type="match status" value="1"/>
</dbReference>
<keyword evidence="2 5" id="KW-0813">Transport</keyword>
<dbReference type="SMART" id="SM00185">
    <property type="entry name" value="ARM"/>
    <property type="match status" value="3"/>
</dbReference>
<accession>A0A833T7Q4</accession>
<evidence type="ECO:0000259" key="6">
    <source>
        <dbReference type="Pfam" id="PF11698"/>
    </source>
</evidence>
<dbReference type="Gene3D" id="1.25.40.150">
    <property type="entry name" value="V-type ATPase, subunit H, C-terminal domain"/>
    <property type="match status" value="1"/>
</dbReference>
<dbReference type="PIRSF" id="PIRSF032184">
    <property type="entry name" value="ATPase_V1_H"/>
    <property type="match status" value="1"/>
</dbReference>
<evidence type="ECO:0000256" key="2">
    <source>
        <dbReference type="ARBA" id="ARBA00022448"/>
    </source>
</evidence>
<dbReference type="InterPro" id="IPR038497">
    <property type="entry name" value="ATPase_V1-cplx_hsu_C_sf"/>
</dbReference>
<evidence type="ECO:0000256" key="1">
    <source>
        <dbReference type="ARBA" id="ARBA00008613"/>
    </source>
</evidence>
<dbReference type="SUPFAM" id="SSF48371">
    <property type="entry name" value="ARM repeat"/>
    <property type="match status" value="1"/>
</dbReference>
<dbReference type="InterPro" id="IPR016024">
    <property type="entry name" value="ARM-type_fold"/>
</dbReference>
<dbReference type="Proteomes" id="UP000602510">
    <property type="component" value="Unassembled WGS sequence"/>
</dbReference>
<proteinExistence type="inferred from homology"/>
<comment type="subunit">
    <text evidence="5">V-ATPase is a heteromultimeric enzyme made up of two complexes: the ATP-hydrolytic V1 complex and the proton translocation V0 complex.</text>
</comment>
<keyword evidence="3 5" id="KW-0375">Hydrogen ion transport</keyword>